<sequence length="456" mass="49675">MASQSQASRYRWIVLLLIFLCYMIAGADRANIGVVVPFMKKEFELSNTDIGAMASLFYLGYAFIQVPVGLLYEKFGVRRIFTLAMVATSFSTLFIGFAHSAFQLKLGRVLLGLAEGPINIGILTIINRWFPPHEKATAVGVFMSSIKFAPAVVPPLCAFIIYAFGWREVFYIFAIPGVFIAAFWFFSVSDDPRDSRFVNAEEVAYIESTAVAGVNEGAEGAKARAAWPILDRLILARDIQPLASNAAIFRSWNVWGCALGYGFIVGVAYAIMTWVPTYLISVKHYPLFQMGFVAATPWVGAIIGNLIGGVLSDKLFEKRRKPVMILTASSTVVMMYALIYSPGEPFLLAALFIATGVLLNLGYSTFLVYPMGLVAKDKVPLAAAIVNTVGSLGGAFAPFVVGMILDRYSWDMVFVFLAASSLATLVLVLTIIEPIALPRQASAAPVKDLPRAQVVS</sequence>
<reference evidence="8" key="1">
    <citation type="submission" date="2006-03" db="EMBL/GenBank/DDBJ databases">
        <title>Complete sequence of Rhodopseudomonas palustris BisB18.</title>
        <authorList>
            <consortium name="US DOE Joint Genome Institute"/>
            <person name="Copeland A."/>
            <person name="Lucas S."/>
            <person name="Lapidus A."/>
            <person name="Barry K."/>
            <person name="Detter J.C."/>
            <person name="Glavina del Rio T."/>
            <person name="Hammon N."/>
            <person name="Israni S."/>
            <person name="Dalin E."/>
            <person name="Tice H."/>
            <person name="Pitluck S."/>
            <person name="Chain P."/>
            <person name="Malfatti S."/>
            <person name="Shin M."/>
            <person name="Vergez L."/>
            <person name="Schmutz J."/>
            <person name="Larimer F."/>
            <person name="Land M."/>
            <person name="Hauser L."/>
            <person name="Pelletier D.A."/>
            <person name="Kyrpides N."/>
            <person name="Anderson I."/>
            <person name="Oda Y."/>
            <person name="Harwood C.S."/>
            <person name="Richardson P."/>
        </authorList>
    </citation>
    <scope>NUCLEOTIDE SEQUENCE [LARGE SCALE GENOMIC DNA]</scope>
    <source>
        <strain evidence="8">BisB18</strain>
    </source>
</reference>
<dbReference type="OrthoDB" id="272777at2"/>
<evidence type="ECO:0000256" key="5">
    <source>
        <dbReference type="ARBA" id="ARBA00023136"/>
    </source>
</evidence>
<protein>
    <submittedName>
        <fullName evidence="8">Major facilitator superfamily MFS_1</fullName>
    </submittedName>
</protein>
<feature type="transmembrane region" description="Helical" evidence="6">
    <location>
        <begin position="287"/>
        <end position="311"/>
    </location>
</feature>
<dbReference type="RefSeq" id="WP_011473510.1">
    <property type="nucleotide sequence ID" value="NC_007925.1"/>
</dbReference>
<dbReference type="KEGG" id="rpc:RPC_3077"/>
<keyword evidence="2" id="KW-1003">Cell membrane</keyword>
<keyword evidence="3 6" id="KW-0812">Transmembrane</keyword>
<dbReference type="PROSITE" id="PS50850">
    <property type="entry name" value="MFS"/>
    <property type="match status" value="1"/>
</dbReference>
<comment type="subcellular location">
    <subcellularLocation>
        <location evidence="1">Cell membrane</location>
        <topology evidence="1">Multi-pass membrane protein</topology>
    </subcellularLocation>
</comment>
<feature type="transmembrane region" description="Helical" evidence="6">
    <location>
        <begin position="108"/>
        <end position="126"/>
    </location>
</feature>
<dbReference type="GO" id="GO:0022857">
    <property type="term" value="F:transmembrane transporter activity"/>
    <property type="evidence" value="ECO:0007669"/>
    <property type="project" value="InterPro"/>
</dbReference>
<evidence type="ECO:0000256" key="4">
    <source>
        <dbReference type="ARBA" id="ARBA00022989"/>
    </source>
</evidence>
<dbReference type="InterPro" id="IPR000849">
    <property type="entry name" value="Sugar_P_transporter"/>
</dbReference>
<feature type="transmembrane region" description="Helical" evidence="6">
    <location>
        <begin position="12"/>
        <end position="30"/>
    </location>
</feature>
<dbReference type="HOGENOM" id="CLU_001265_5_1_5"/>
<dbReference type="Pfam" id="PF07690">
    <property type="entry name" value="MFS_1"/>
    <property type="match status" value="1"/>
</dbReference>
<dbReference type="GO" id="GO:0005886">
    <property type="term" value="C:plasma membrane"/>
    <property type="evidence" value="ECO:0007669"/>
    <property type="project" value="UniProtKB-SubCell"/>
</dbReference>
<feature type="transmembrane region" description="Helical" evidence="6">
    <location>
        <begin position="80"/>
        <end position="102"/>
    </location>
</feature>
<evidence type="ECO:0000256" key="3">
    <source>
        <dbReference type="ARBA" id="ARBA00022692"/>
    </source>
</evidence>
<feature type="transmembrane region" description="Helical" evidence="6">
    <location>
        <begin position="413"/>
        <end position="432"/>
    </location>
</feature>
<dbReference type="InterPro" id="IPR020846">
    <property type="entry name" value="MFS_dom"/>
</dbReference>
<proteinExistence type="predicted"/>
<keyword evidence="5 6" id="KW-0472">Membrane</keyword>
<dbReference type="AlphaFoldDB" id="Q212R7"/>
<dbReference type="eggNOG" id="COG2271">
    <property type="taxonomic scope" value="Bacteria"/>
</dbReference>
<evidence type="ECO:0000256" key="2">
    <source>
        <dbReference type="ARBA" id="ARBA00022475"/>
    </source>
</evidence>
<feature type="transmembrane region" description="Helical" evidence="6">
    <location>
        <begin position="346"/>
        <end position="369"/>
    </location>
</feature>
<feature type="transmembrane region" description="Helical" evidence="6">
    <location>
        <begin position="323"/>
        <end position="340"/>
    </location>
</feature>
<dbReference type="PANTHER" id="PTHR11662:SF399">
    <property type="entry name" value="FI19708P1-RELATED"/>
    <property type="match status" value="1"/>
</dbReference>
<dbReference type="STRING" id="316056.RPC_3077"/>
<keyword evidence="4 6" id="KW-1133">Transmembrane helix</keyword>
<feature type="transmembrane region" description="Helical" evidence="6">
    <location>
        <begin position="252"/>
        <end position="275"/>
    </location>
</feature>
<feature type="transmembrane region" description="Helical" evidence="6">
    <location>
        <begin position="169"/>
        <end position="186"/>
    </location>
</feature>
<dbReference type="InterPro" id="IPR036259">
    <property type="entry name" value="MFS_trans_sf"/>
</dbReference>
<dbReference type="Gene3D" id="1.20.1250.20">
    <property type="entry name" value="MFS general substrate transporter like domains"/>
    <property type="match status" value="2"/>
</dbReference>
<evidence type="ECO:0000313" key="8">
    <source>
        <dbReference type="EMBL" id="ABD88619.1"/>
    </source>
</evidence>
<feature type="transmembrane region" description="Helical" evidence="6">
    <location>
        <begin position="50"/>
        <end position="73"/>
    </location>
</feature>
<name>Q212R7_RHOPB</name>
<evidence type="ECO:0000259" key="7">
    <source>
        <dbReference type="PROSITE" id="PS50850"/>
    </source>
</evidence>
<dbReference type="InterPro" id="IPR050382">
    <property type="entry name" value="MFS_Na/Anion_cotransporter"/>
</dbReference>
<evidence type="ECO:0000256" key="6">
    <source>
        <dbReference type="SAM" id="Phobius"/>
    </source>
</evidence>
<feature type="transmembrane region" description="Helical" evidence="6">
    <location>
        <begin position="138"/>
        <end position="163"/>
    </location>
</feature>
<organism evidence="8">
    <name type="scientific">Rhodopseudomonas palustris (strain BisB18)</name>
    <dbReference type="NCBI Taxonomy" id="316056"/>
    <lineage>
        <taxon>Bacteria</taxon>
        <taxon>Pseudomonadati</taxon>
        <taxon>Pseudomonadota</taxon>
        <taxon>Alphaproteobacteria</taxon>
        <taxon>Hyphomicrobiales</taxon>
        <taxon>Nitrobacteraceae</taxon>
        <taxon>Rhodopseudomonas</taxon>
    </lineage>
</organism>
<gene>
    <name evidence="8" type="ordered locus">RPC_3077</name>
</gene>
<dbReference type="PIRSF" id="PIRSF002808">
    <property type="entry name" value="Hexose_phosphate_transp"/>
    <property type="match status" value="1"/>
</dbReference>
<dbReference type="PANTHER" id="PTHR11662">
    <property type="entry name" value="SOLUTE CARRIER FAMILY 17"/>
    <property type="match status" value="1"/>
</dbReference>
<dbReference type="CDD" id="cd17319">
    <property type="entry name" value="MFS_ExuT_GudP_like"/>
    <property type="match status" value="1"/>
</dbReference>
<dbReference type="InterPro" id="IPR011701">
    <property type="entry name" value="MFS"/>
</dbReference>
<feature type="transmembrane region" description="Helical" evidence="6">
    <location>
        <begin position="381"/>
        <end position="401"/>
    </location>
</feature>
<evidence type="ECO:0000256" key="1">
    <source>
        <dbReference type="ARBA" id="ARBA00004651"/>
    </source>
</evidence>
<dbReference type="EMBL" id="CP000301">
    <property type="protein sequence ID" value="ABD88619.1"/>
    <property type="molecule type" value="Genomic_DNA"/>
</dbReference>
<feature type="domain" description="Major facilitator superfamily (MFS) profile" evidence="7">
    <location>
        <begin position="14"/>
        <end position="436"/>
    </location>
</feature>
<dbReference type="SUPFAM" id="SSF103473">
    <property type="entry name" value="MFS general substrate transporter"/>
    <property type="match status" value="1"/>
</dbReference>
<accession>Q212R7</accession>